<proteinExistence type="predicted"/>
<dbReference type="RefSeq" id="WP_130976970.1">
    <property type="nucleotide sequence ID" value="NZ_SISF01000018.1"/>
</dbReference>
<comment type="caution">
    <text evidence="1">The sequence shown here is derived from an EMBL/GenBank/DDBJ whole genome shotgun (WGS) entry which is preliminary data.</text>
</comment>
<protein>
    <submittedName>
        <fullName evidence="1">Uncharacterized protein</fullName>
    </submittedName>
</protein>
<keyword evidence="2" id="KW-1185">Reference proteome</keyword>
<dbReference type="GeneID" id="301039829"/>
<name>A0ABY1YE51_9HYPH</name>
<organism evidence="1 2">
    <name type="scientific">Agrobacterium cavarae</name>
    <dbReference type="NCBI Taxonomy" id="2528239"/>
    <lineage>
        <taxon>Bacteria</taxon>
        <taxon>Pseudomonadati</taxon>
        <taxon>Pseudomonadota</taxon>
        <taxon>Alphaproteobacteria</taxon>
        <taxon>Hyphomicrobiales</taxon>
        <taxon>Rhizobiaceae</taxon>
        <taxon>Rhizobium/Agrobacterium group</taxon>
        <taxon>Agrobacterium</taxon>
    </lineage>
</organism>
<evidence type="ECO:0000313" key="2">
    <source>
        <dbReference type="Proteomes" id="UP000294239"/>
    </source>
</evidence>
<dbReference type="Proteomes" id="UP000294239">
    <property type="component" value="Unassembled WGS sequence"/>
</dbReference>
<evidence type="ECO:0000313" key="1">
    <source>
        <dbReference type="EMBL" id="TBN19390.1"/>
    </source>
</evidence>
<accession>A0ABY1YE51</accession>
<dbReference type="EMBL" id="SISF01000018">
    <property type="protein sequence ID" value="TBN19390.1"/>
    <property type="molecule type" value="Genomic_DNA"/>
</dbReference>
<gene>
    <name evidence="1" type="ORF">EYC79_01370</name>
</gene>
<sequence>MERAFEAHLDMVARDIDRMNAVSFSGIERNLQNGLRNAFEMVERSDLALASADDVLSAFHALSVEFRRSPMGMGRSEEVEKGKALVLQRIAILRKEMHNCAPSAVAKALMLE</sequence>
<reference evidence="1 2" key="1">
    <citation type="submission" date="2019-02" db="EMBL/GenBank/DDBJ databases">
        <title>Current taxonomic status of genus Agrobacterium and description of Agrobacterium cavarae sp. nov. isolated from maize roots.</title>
        <authorList>
            <person name="Flores-Felix J.D."/>
            <person name="Menendez E."/>
            <person name="Ramirez-Bahena M.H."/>
            <person name="Garcia-Fraile P."/>
            <person name="Velazquez E."/>
        </authorList>
    </citation>
    <scope>NUCLEOTIDE SEQUENCE [LARGE SCALE GENOMIC DNA]</scope>
    <source>
        <strain evidence="1 2">RZME10</strain>
    </source>
</reference>